<feature type="region of interest" description="Disordered" evidence="1">
    <location>
        <begin position="1"/>
        <end position="51"/>
    </location>
</feature>
<protein>
    <submittedName>
        <fullName evidence="2">Uncharacterized protein</fullName>
    </submittedName>
</protein>
<accession>A0A1G6HMM3</accession>
<feature type="compositionally biased region" description="Basic and acidic residues" evidence="1">
    <location>
        <begin position="32"/>
        <end position="43"/>
    </location>
</feature>
<dbReference type="Proteomes" id="UP000183203">
    <property type="component" value="Unassembled WGS sequence"/>
</dbReference>
<dbReference type="AlphaFoldDB" id="A0A1G6HMM3"/>
<evidence type="ECO:0000313" key="2">
    <source>
        <dbReference type="EMBL" id="SDB95519.1"/>
    </source>
</evidence>
<gene>
    <name evidence="2" type="ORF">SAMN05216418_1350</name>
</gene>
<name>A0A1G6HMM3_9MICO</name>
<evidence type="ECO:0000313" key="3">
    <source>
        <dbReference type="Proteomes" id="UP000183203"/>
    </source>
</evidence>
<dbReference type="EMBL" id="FMYG01000002">
    <property type="protein sequence ID" value="SDB95519.1"/>
    <property type="molecule type" value="Genomic_DNA"/>
</dbReference>
<reference evidence="2 3" key="1">
    <citation type="submission" date="2016-09" db="EMBL/GenBank/DDBJ databases">
        <authorList>
            <person name="Capua I."/>
            <person name="De Benedictis P."/>
            <person name="Joannis T."/>
            <person name="Lombin L.H."/>
            <person name="Cattoli G."/>
        </authorList>
    </citation>
    <scope>NUCLEOTIDE SEQUENCE [LARGE SCALE GENOMIC DNA]</scope>
    <source>
        <strain evidence="2 3">NIO-1002</strain>
    </source>
</reference>
<organism evidence="2 3">
    <name type="scientific">Microbacterium enclense</name>
    <dbReference type="NCBI Taxonomy" id="993073"/>
    <lineage>
        <taxon>Bacteria</taxon>
        <taxon>Bacillati</taxon>
        <taxon>Actinomycetota</taxon>
        <taxon>Actinomycetes</taxon>
        <taxon>Micrococcales</taxon>
        <taxon>Microbacteriaceae</taxon>
        <taxon>Microbacterium</taxon>
    </lineage>
</organism>
<sequence>MSDPDRLPVPDPAAQKTDRDDTSIVPDMEADPVERERQRTERGDEGDDVPA</sequence>
<evidence type="ECO:0000256" key="1">
    <source>
        <dbReference type="SAM" id="MobiDB-lite"/>
    </source>
</evidence>
<proteinExistence type="predicted"/>
<dbReference type="RefSeq" id="WP_167345229.1">
    <property type="nucleotide sequence ID" value="NZ_FMYG01000002.1"/>
</dbReference>